<dbReference type="PANTHER" id="PTHR12350">
    <property type="entry name" value="HISTONE-LYSINE N-METHYLTRANSFERASE-RELATED"/>
    <property type="match status" value="1"/>
</dbReference>
<dbReference type="Proteomes" id="UP000286045">
    <property type="component" value="Unassembled WGS sequence"/>
</dbReference>
<reference evidence="1 2" key="1">
    <citation type="submission" date="2018-12" db="EMBL/GenBank/DDBJ databases">
        <title>Draft genome sequence of Xylaria grammica IHI A82.</title>
        <authorList>
            <person name="Buettner E."/>
            <person name="Kellner H."/>
        </authorList>
    </citation>
    <scope>NUCLEOTIDE SEQUENCE [LARGE SCALE GENOMIC DNA]</scope>
    <source>
        <strain evidence="1 2">IHI A82</strain>
    </source>
</reference>
<evidence type="ECO:0000313" key="1">
    <source>
        <dbReference type="EMBL" id="RWA12258.1"/>
    </source>
</evidence>
<dbReference type="STRING" id="363999.A0A439DD24"/>
<dbReference type="PANTHER" id="PTHR12350:SF19">
    <property type="entry name" value="SET DOMAIN-CONTAINING PROTEIN"/>
    <property type="match status" value="1"/>
</dbReference>
<protein>
    <recommendedName>
        <fullName evidence="3">SET domain-containing protein</fullName>
    </recommendedName>
</protein>
<dbReference type="InterPro" id="IPR053201">
    <property type="entry name" value="Flavunoidine_N-MTase"/>
</dbReference>
<dbReference type="AlphaFoldDB" id="A0A439DD24"/>
<accession>A0A439DD24</accession>
<gene>
    <name evidence="1" type="ORF">EKO27_g2878</name>
</gene>
<dbReference type="InterPro" id="IPR046341">
    <property type="entry name" value="SET_dom_sf"/>
</dbReference>
<comment type="caution">
    <text evidence="1">The sequence shown here is derived from an EMBL/GenBank/DDBJ whole genome shotgun (WGS) entry which is preliminary data.</text>
</comment>
<keyword evidence="2" id="KW-1185">Reference proteome</keyword>
<sequence>MTKATGIRGDKKHASSAGNDLLPAWVNPDLDRLLEVKRVEGDFQSWAVSLVELPAGALFARITGVAVSRPSWSSVQAGRNLHIDLNSELVFVNHSCDPTLEWDMERMEIRVSRNHDLKKGDLQVSTTVDVTREDNKSPNYSRCSRELPAPVVQSTPFDCWCGAGEGVCLGHISGAIGLDAERLGSYWINGYISEMLEEASKKNQNGDLY</sequence>
<dbReference type="EMBL" id="RYZI01000056">
    <property type="protein sequence ID" value="RWA12258.1"/>
    <property type="molecule type" value="Genomic_DNA"/>
</dbReference>
<organism evidence="1 2">
    <name type="scientific">Xylaria grammica</name>
    <dbReference type="NCBI Taxonomy" id="363999"/>
    <lineage>
        <taxon>Eukaryota</taxon>
        <taxon>Fungi</taxon>
        <taxon>Dikarya</taxon>
        <taxon>Ascomycota</taxon>
        <taxon>Pezizomycotina</taxon>
        <taxon>Sordariomycetes</taxon>
        <taxon>Xylariomycetidae</taxon>
        <taxon>Xylariales</taxon>
        <taxon>Xylariaceae</taxon>
        <taxon>Xylaria</taxon>
    </lineage>
</organism>
<name>A0A439DD24_9PEZI</name>
<proteinExistence type="predicted"/>
<dbReference type="SUPFAM" id="SSF82199">
    <property type="entry name" value="SET domain"/>
    <property type="match status" value="1"/>
</dbReference>
<evidence type="ECO:0008006" key="3">
    <source>
        <dbReference type="Google" id="ProtNLM"/>
    </source>
</evidence>
<evidence type="ECO:0000313" key="2">
    <source>
        <dbReference type="Proteomes" id="UP000286045"/>
    </source>
</evidence>